<evidence type="ECO:0000313" key="1">
    <source>
        <dbReference type="EMBL" id="KPQ44339.1"/>
    </source>
</evidence>
<evidence type="ECO:0000313" key="2">
    <source>
        <dbReference type="Proteomes" id="UP000050360"/>
    </source>
</evidence>
<dbReference type="AlphaFoldDB" id="A0A0P8A842"/>
<reference evidence="1 2" key="1">
    <citation type="submission" date="2015-09" db="EMBL/GenBank/DDBJ databases">
        <title>A metagenomics-based metabolic model of nitrate-dependent anaerobic oxidation of methane by Methanoperedens-like archaea.</title>
        <authorList>
            <person name="Arshad A."/>
            <person name="Speth D.R."/>
            <person name="De Graaf R.M."/>
            <person name="Op Den Camp H.J."/>
            <person name="Jetten M.S."/>
            <person name="Welte C.U."/>
        </authorList>
    </citation>
    <scope>NUCLEOTIDE SEQUENCE [LARGE SCALE GENOMIC DNA]</scope>
</reference>
<name>A0A0P8A842_9EURY</name>
<comment type="caution">
    <text evidence="1">The sequence shown here is derived from an EMBL/GenBank/DDBJ whole genome shotgun (WGS) entry which is preliminary data.</text>
</comment>
<proteinExistence type="predicted"/>
<dbReference type="Proteomes" id="UP000050360">
    <property type="component" value="Unassembled WGS sequence"/>
</dbReference>
<dbReference type="EMBL" id="LKCM01000099">
    <property type="protein sequence ID" value="KPQ44339.1"/>
    <property type="molecule type" value="Genomic_DNA"/>
</dbReference>
<organism evidence="1 2">
    <name type="scientific">Candidatus Methanoperedens nitratireducens</name>
    <dbReference type="NCBI Taxonomy" id="1392998"/>
    <lineage>
        <taxon>Archaea</taxon>
        <taxon>Methanobacteriati</taxon>
        <taxon>Methanobacteriota</taxon>
        <taxon>Stenosarchaea group</taxon>
        <taxon>Methanomicrobia</taxon>
        <taxon>Methanosarcinales</taxon>
        <taxon>ANME-2 cluster</taxon>
        <taxon>Candidatus Methanoperedentaceae</taxon>
        <taxon>Candidatus Methanoperedens</taxon>
    </lineage>
</organism>
<accession>A0A0P8A842</accession>
<protein>
    <submittedName>
        <fullName evidence="1">Uncharacterized protein</fullName>
    </submittedName>
</protein>
<gene>
    <name evidence="1" type="ORF">MPEBLZ_01095</name>
</gene>
<sequence length="265" mass="31365">MIGLSEGLITNALYDVAKKILKKDPIRSALDQTIDEITREKHDGWYELREIDRNQKEIFNNINIIEKATFLKIVIDNGVSPEIALRLYMKFSEKFKENIKEAAKKEPEVFFHYAIREFENIKTNNEELLKLLIGFANKNEIYLDRIIKHFKELEKQINNPINQQNKHKITDILIRGREHFFKYDNKYICGILKREDGVIALSYYRQFNDVKDIKHCLLTGNNCITFSSDKFEECELISFKDLYKFIVEEKKELDSTKILDDIISN</sequence>